<reference evidence="1 2" key="1">
    <citation type="submission" date="2015-12" db="EMBL/GenBank/DDBJ databases">
        <title>Genome sequence of Aneurinibacillus soli.</title>
        <authorList>
            <person name="Lee J.S."/>
            <person name="Lee K.C."/>
            <person name="Kim K.K."/>
            <person name="Lee B.W."/>
        </authorList>
    </citation>
    <scope>NUCLEOTIDE SEQUENCE [LARGE SCALE GENOMIC DNA]</scope>
    <source>
        <strain evidence="1 2">CB4</strain>
    </source>
</reference>
<protein>
    <submittedName>
        <fullName evidence="1">Glutamyl-tRNA(Gln) amidotransferase subunit E</fullName>
    </submittedName>
</protein>
<proteinExistence type="predicted"/>
<keyword evidence="1" id="KW-0808">Transferase</keyword>
<dbReference type="SUPFAM" id="SSF89095">
    <property type="entry name" value="GatB/YqeY motif"/>
    <property type="match status" value="1"/>
</dbReference>
<dbReference type="PANTHER" id="PTHR28055:SF1">
    <property type="entry name" value="ALTERED INHERITANCE OF MITOCHONDRIA PROTEIN 41, MITOCHONDRIAL"/>
    <property type="match status" value="1"/>
</dbReference>
<dbReference type="AlphaFoldDB" id="A0A0U5B6E8"/>
<dbReference type="PANTHER" id="PTHR28055">
    <property type="entry name" value="ALTERED INHERITANCE OF MITOCHONDRIA PROTEIN 41, MITOCHONDRIAL"/>
    <property type="match status" value="1"/>
</dbReference>
<evidence type="ECO:0000313" key="2">
    <source>
        <dbReference type="Proteomes" id="UP000217696"/>
    </source>
</evidence>
<dbReference type="RefSeq" id="WP_096464441.1">
    <property type="nucleotide sequence ID" value="NZ_AP017312.1"/>
</dbReference>
<dbReference type="InterPro" id="IPR042184">
    <property type="entry name" value="YqeY/Aim41_N"/>
</dbReference>
<dbReference type="OrthoDB" id="9794041at2"/>
<dbReference type="Pfam" id="PF09424">
    <property type="entry name" value="YqeY"/>
    <property type="match status" value="1"/>
</dbReference>
<evidence type="ECO:0000313" key="1">
    <source>
        <dbReference type="EMBL" id="BAU27254.1"/>
    </source>
</evidence>
<keyword evidence="2" id="KW-1185">Reference proteome</keyword>
<dbReference type="InterPro" id="IPR003789">
    <property type="entry name" value="Asn/Gln_tRNA_amidoTrase-B-like"/>
</dbReference>
<dbReference type="InterPro" id="IPR023168">
    <property type="entry name" value="GatB_Yqey_C_2"/>
</dbReference>
<accession>A0A0U5B6E8</accession>
<dbReference type="EMBL" id="AP017312">
    <property type="protein sequence ID" value="BAU27254.1"/>
    <property type="molecule type" value="Genomic_DNA"/>
</dbReference>
<dbReference type="Gene3D" id="1.10.10.410">
    <property type="match status" value="1"/>
</dbReference>
<gene>
    <name evidence="1" type="ORF">CB4_01423</name>
</gene>
<sequence>MRLVERLTDDMKQAMKSKDKLKLSVIRMVKSAIKNEEINHGKELSDDEVLTVLTRELKQRRDSLQEFEKAGRDDLAAASRDEIAVLMEYMPEQLGEEDIRKLVAEAIEQTSASSKKDMGKVMGVLMPKVKGRADGALVNKVVQELLQ</sequence>
<dbReference type="Gene3D" id="1.10.1510.10">
    <property type="entry name" value="Uncharacterised protein YqeY/AIM41 PF09424, N-terminal domain"/>
    <property type="match status" value="1"/>
</dbReference>
<dbReference type="KEGG" id="asoc:CB4_01423"/>
<organism evidence="1 2">
    <name type="scientific">Aneurinibacillus soli</name>
    <dbReference type="NCBI Taxonomy" id="1500254"/>
    <lineage>
        <taxon>Bacteria</taxon>
        <taxon>Bacillati</taxon>
        <taxon>Bacillota</taxon>
        <taxon>Bacilli</taxon>
        <taxon>Bacillales</taxon>
        <taxon>Paenibacillaceae</taxon>
        <taxon>Aneurinibacillus group</taxon>
        <taxon>Aneurinibacillus</taxon>
    </lineage>
</organism>
<dbReference type="GO" id="GO:0016884">
    <property type="term" value="F:carbon-nitrogen ligase activity, with glutamine as amido-N-donor"/>
    <property type="evidence" value="ECO:0007669"/>
    <property type="project" value="InterPro"/>
</dbReference>
<dbReference type="Proteomes" id="UP000217696">
    <property type="component" value="Chromosome"/>
</dbReference>
<dbReference type="GO" id="GO:0016740">
    <property type="term" value="F:transferase activity"/>
    <property type="evidence" value="ECO:0007669"/>
    <property type="project" value="UniProtKB-KW"/>
</dbReference>
<name>A0A0U5B6E8_9BACL</name>
<dbReference type="InterPro" id="IPR019004">
    <property type="entry name" value="YqeY/Aim41"/>
</dbReference>